<reference evidence="8" key="1">
    <citation type="journal article" date="2019" name="Int. J. Syst. Evol. Microbiol.">
        <title>The Global Catalogue of Microorganisms (GCM) 10K type strain sequencing project: providing services to taxonomists for standard genome sequencing and annotation.</title>
        <authorList>
            <consortium name="The Broad Institute Genomics Platform"/>
            <consortium name="The Broad Institute Genome Sequencing Center for Infectious Disease"/>
            <person name="Wu L."/>
            <person name="Ma J."/>
        </authorList>
    </citation>
    <scope>NUCLEOTIDE SEQUENCE [LARGE SCALE GENOMIC DNA]</scope>
    <source>
        <strain evidence="8">JCM 18514</strain>
    </source>
</reference>
<comment type="cofactor">
    <cofactor evidence="1">
        <name>FMN</name>
        <dbReference type="ChEBI" id="CHEBI:58210"/>
    </cofactor>
</comment>
<gene>
    <name evidence="7" type="ORF">GCM10023346_44900</name>
</gene>
<keyword evidence="2" id="KW-0285">Flavoprotein</keyword>
<comment type="caution">
    <text evidence="7">The sequence shown here is derived from an EMBL/GenBank/DDBJ whole genome shotgun (WGS) entry which is preliminary data.</text>
</comment>
<dbReference type="Gene3D" id="3.20.20.70">
    <property type="entry name" value="Aldolase class I"/>
    <property type="match status" value="1"/>
</dbReference>
<dbReference type="EMBL" id="BAABKK010000034">
    <property type="protein sequence ID" value="GAA5201147.1"/>
    <property type="molecule type" value="Genomic_DNA"/>
</dbReference>
<dbReference type="Pfam" id="PF00724">
    <property type="entry name" value="Oxidored_FMN"/>
    <property type="match status" value="1"/>
</dbReference>
<evidence type="ECO:0000256" key="4">
    <source>
        <dbReference type="ARBA" id="ARBA00022857"/>
    </source>
</evidence>
<dbReference type="InterPro" id="IPR013785">
    <property type="entry name" value="Aldolase_TIM"/>
</dbReference>
<organism evidence="7 8">
    <name type="scientific">Arthrobacter gyeryongensis</name>
    <dbReference type="NCBI Taxonomy" id="1650592"/>
    <lineage>
        <taxon>Bacteria</taxon>
        <taxon>Bacillati</taxon>
        <taxon>Actinomycetota</taxon>
        <taxon>Actinomycetes</taxon>
        <taxon>Micrococcales</taxon>
        <taxon>Micrococcaceae</taxon>
        <taxon>Arthrobacter</taxon>
    </lineage>
</organism>
<dbReference type="SUPFAM" id="SSF51395">
    <property type="entry name" value="FMN-linked oxidoreductases"/>
    <property type="match status" value="1"/>
</dbReference>
<dbReference type="Proteomes" id="UP001500200">
    <property type="component" value="Unassembled WGS sequence"/>
</dbReference>
<evidence type="ECO:0000256" key="1">
    <source>
        <dbReference type="ARBA" id="ARBA00001917"/>
    </source>
</evidence>
<name>A0ABP9STU5_9MICC</name>
<dbReference type="InterPro" id="IPR001155">
    <property type="entry name" value="OxRdtase_FMN_N"/>
</dbReference>
<dbReference type="InterPro" id="IPR044152">
    <property type="entry name" value="YqjM-like"/>
</dbReference>
<dbReference type="PANTHER" id="PTHR43303:SF4">
    <property type="entry name" value="NADPH DEHYDROGENASE C23G7.10C-RELATED"/>
    <property type="match status" value="1"/>
</dbReference>
<dbReference type="CDD" id="cd02932">
    <property type="entry name" value="OYE_YqiM_FMN"/>
    <property type="match status" value="1"/>
</dbReference>
<accession>A0ABP9STU5</accession>
<keyword evidence="3" id="KW-0288">FMN</keyword>
<evidence type="ECO:0000256" key="5">
    <source>
        <dbReference type="ARBA" id="ARBA00023002"/>
    </source>
</evidence>
<protein>
    <submittedName>
        <fullName evidence="7">NADH:flavin oxidoreductase/NADH oxidase</fullName>
    </submittedName>
</protein>
<evidence type="ECO:0000259" key="6">
    <source>
        <dbReference type="Pfam" id="PF00724"/>
    </source>
</evidence>
<evidence type="ECO:0000313" key="8">
    <source>
        <dbReference type="Proteomes" id="UP001500200"/>
    </source>
</evidence>
<feature type="domain" description="NADH:flavin oxidoreductase/NADH oxidase N-terminal" evidence="6">
    <location>
        <begin position="6"/>
        <end position="345"/>
    </location>
</feature>
<dbReference type="RefSeq" id="WP_345452858.1">
    <property type="nucleotide sequence ID" value="NZ_BAABKK010000034.1"/>
</dbReference>
<keyword evidence="4" id="KW-0521">NADP</keyword>
<keyword evidence="5" id="KW-0560">Oxidoreductase</keyword>
<dbReference type="PANTHER" id="PTHR43303">
    <property type="entry name" value="NADPH DEHYDROGENASE C23G7.10C-RELATED"/>
    <property type="match status" value="1"/>
</dbReference>
<keyword evidence="8" id="KW-1185">Reference proteome</keyword>
<sequence>MTQPALFSPLQLRSLTVPHRGWVSPMCQYSCSPDGGGGVPNDWHLVHLGAFATGGAALILTEAAAVSPEGRISPRDAGLYTDEQAAAWERIVDFVHRNSAVGGKIGVQLAHAGRKASTYWPFAGESGSVAESDGGWVARGPGNEAFAGLASPLAMSDEDIHAVISDFAAAASRAVDAGFDTVEIHGAHGYLLHEFQSPLINKRDDSWGGSEAARNRLMLAVIDAVRAVIPDSMPLLLRISASDWAEGGVDIDASVRLARAAAEHGVDLVDVSSGGAVAHQRIKAGPGYQTGFSEQIRREAGVPTGAVGFLTSSGQAEHTVATGQADGVFMARAALRDPHWWLRAAFELGFPLDWAPQYQRAVPRHSF</sequence>
<evidence type="ECO:0000313" key="7">
    <source>
        <dbReference type="EMBL" id="GAA5201147.1"/>
    </source>
</evidence>
<evidence type="ECO:0000256" key="3">
    <source>
        <dbReference type="ARBA" id="ARBA00022643"/>
    </source>
</evidence>
<evidence type="ECO:0000256" key="2">
    <source>
        <dbReference type="ARBA" id="ARBA00022630"/>
    </source>
</evidence>
<proteinExistence type="predicted"/>